<dbReference type="Proteomes" id="UP001168821">
    <property type="component" value="Unassembled WGS sequence"/>
</dbReference>
<evidence type="ECO:0008006" key="4">
    <source>
        <dbReference type="Google" id="ProtNLM"/>
    </source>
</evidence>
<dbReference type="AlphaFoldDB" id="A0AA38MEB6"/>
<gene>
    <name evidence="2" type="ORF">Zmor_012518</name>
</gene>
<proteinExistence type="predicted"/>
<protein>
    <recommendedName>
        <fullName evidence="4">Secreted protein</fullName>
    </recommendedName>
</protein>
<reference evidence="2" key="1">
    <citation type="journal article" date="2023" name="G3 (Bethesda)">
        <title>Whole genome assemblies of Zophobas morio and Tenebrio molitor.</title>
        <authorList>
            <person name="Kaur S."/>
            <person name="Stinson S.A."/>
            <person name="diCenzo G.C."/>
        </authorList>
    </citation>
    <scope>NUCLEOTIDE SEQUENCE</scope>
    <source>
        <strain evidence="2">QUZm001</strain>
    </source>
</reference>
<feature type="signal peptide" evidence="1">
    <location>
        <begin position="1"/>
        <end position="25"/>
    </location>
</feature>
<comment type="caution">
    <text evidence="2">The sequence shown here is derived from an EMBL/GenBank/DDBJ whole genome shotgun (WGS) entry which is preliminary data.</text>
</comment>
<accession>A0AA38MEB6</accession>
<evidence type="ECO:0000313" key="3">
    <source>
        <dbReference type="Proteomes" id="UP001168821"/>
    </source>
</evidence>
<sequence length="116" mass="13087">MLAPRPLPHDFLLALLLLLLPDHDGLDDGPLFGSEVRQIRPFLHPSPFRTWCSDYPRSRSRRGFIARAGAQGTPRTRHPHCTIWAIAICLDQPSSGQISHTQQLPIHVPLINNRMS</sequence>
<keyword evidence="3" id="KW-1185">Reference proteome</keyword>
<organism evidence="2 3">
    <name type="scientific">Zophobas morio</name>
    <dbReference type="NCBI Taxonomy" id="2755281"/>
    <lineage>
        <taxon>Eukaryota</taxon>
        <taxon>Metazoa</taxon>
        <taxon>Ecdysozoa</taxon>
        <taxon>Arthropoda</taxon>
        <taxon>Hexapoda</taxon>
        <taxon>Insecta</taxon>
        <taxon>Pterygota</taxon>
        <taxon>Neoptera</taxon>
        <taxon>Endopterygota</taxon>
        <taxon>Coleoptera</taxon>
        <taxon>Polyphaga</taxon>
        <taxon>Cucujiformia</taxon>
        <taxon>Tenebrionidae</taxon>
        <taxon>Zophobas</taxon>
    </lineage>
</organism>
<evidence type="ECO:0000256" key="1">
    <source>
        <dbReference type="SAM" id="SignalP"/>
    </source>
</evidence>
<name>A0AA38MEB6_9CUCU</name>
<dbReference type="EMBL" id="JALNTZ010000004">
    <property type="protein sequence ID" value="KAJ3653257.1"/>
    <property type="molecule type" value="Genomic_DNA"/>
</dbReference>
<keyword evidence="1" id="KW-0732">Signal</keyword>
<feature type="chain" id="PRO_5041449115" description="Secreted protein" evidence="1">
    <location>
        <begin position="26"/>
        <end position="116"/>
    </location>
</feature>
<evidence type="ECO:0000313" key="2">
    <source>
        <dbReference type="EMBL" id="KAJ3653257.1"/>
    </source>
</evidence>